<keyword evidence="7" id="KW-0406">Ion transport</keyword>
<evidence type="ECO:0000259" key="9">
    <source>
        <dbReference type="Pfam" id="PF21082"/>
    </source>
</evidence>
<evidence type="ECO:0000256" key="7">
    <source>
        <dbReference type="RuleBase" id="RU369025"/>
    </source>
</evidence>
<organism evidence="11 12">
    <name type="scientific">Pelistega indica</name>
    <dbReference type="NCBI Taxonomy" id="1414851"/>
    <lineage>
        <taxon>Bacteria</taxon>
        <taxon>Pseudomonadati</taxon>
        <taxon>Pseudomonadota</taxon>
        <taxon>Betaproteobacteria</taxon>
        <taxon>Burkholderiales</taxon>
        <taxon>Alcaligenaceae</taxon>
        <taxon>Pelistega</taxon>
    </lineage>
</organism>
<feature type="domain" description="Mechanosensitive ion channel MscS C-terminal" evidence="9">
    <location>
        <begin position="183"/>
        <end position="258"/>
    </location>
</feature>
<evidence type="ECO:0000313" key="12">
    <source>
        <dbReference type="Proteomes" id="UP000018766"/>
    </source>
</evidence>
<feature type="transmembrane region" description="Helical" evidence="7">
    <location>
        <begin position="60"/>
        <end position="82"/>
    </location>
</feature>
<comment type="subcellular location">
    <subcellularLocation>
        <location evidence="7">Cell inner membrane</location>
        <topology evidence="7">Multi-pass membrane protein</topology>
    </subcellularLocation>
    <subcellularLocation>
        <location evidence="1">Cell membrane</location>
        <topology evidence="1">Multi-pass membrane protein</topology>
    </subcellularLocation>
</comment>
<dbReference type="Gene3D" id="1.10.287.1260">
    <property type="match status" value="1"/>
</dbReference>
<name>V8G732_9BURK</name>
<comment type="similarity">
    <text evidence="2 7">Belongs to the MscS (TC 1.A.23) family.</text>
</comment>
<dbReference type="InterPro" id="IPR010920">
    <property type="entry name" value="LSM_dom_sf"/>
</dbReference>
<keyword evidence="12" id="KW-1185">Reference proteome</keyword>
<keyword evidence="6 7" id="KW-0472">Membrane</keyword>
<evidence type="ECO:0000313" key="11">
    <source>
        <dbReference type="EMBL" id="ETD72225.1"/>
    </source>
</evidence>
<reference evidence="11 12" key="1">
    <citation type="submission" date="2013-11" db="EMBL/GenBank/DDBJ databases">
        <title>Genomic analysis of Pelistega sp. HM-7.</title>
        <authorList>
            <person name="Kumbhare S.V."/>
            <person name="Shetty S.A."/>
            <person name="Sharma O."/>
            <person name="Dhotre D.P."/>
        </authorList>
    </citation>
    <scope>NUCLEOTIDE SEQUENCE [LARGE SCALE GENOMIC DNA]</scope>
    <source>
        <strain evidence="11 12">HM-7</strain>
    </source>
</reference>
<comment type="caution">
    <text evidence="11">The sequence shown here is derived from an EMBL/GenBank/DDBJ whole genome shotgun (WGS) entry which is preliminary data.</text>
</comment>
<dbReference type="SUPFAM" id="SSF82689">
    <property type="entry name" value="Mechanosensitive channel protein MscS (YggB), C-terminal domain"/>
    <property type="match status" value="1"/>
</dbReference>
<evidence type="ECO:0000256" key="6">
    <source>
        <dbReference type="ARBA" id="ARBA00023136"/>
    </source>
</evidence>
<dbReference type="InterPro" id="IPR045275">
    <property type="entry name" value="MscS_archaea/bacteria_type"/>
</dbReference>
<sequence>MDWVKMWERYSPLVEDFVLNFFSAIIIFIIGWFISKWVARGIRRMAMKSSVIDNTAVPMIQAIVLWTIRIIVVMGVLTQFGIKTTSFIAALGAAGLAIGLALQGTLQNIAAGIMLIMLRPIRTGESVDIISANVSGVVSEISLFLTRIIKYDGIQVTIPNSVVWGSTITNYSRNKNRRMDILVTVSYGDDLNKAIQVLQEVVDKQDFILDEPIPDIYVSEYRESVVVITIRLWTPANVYWTVNAALMKKVRIALEEQHFQLPVPARISKNTVDATV</sequence>
<dbReference type="SUPFAM" id="SSF82861">
    <property type="entry name" value="Mechanosensitive channel protein MscS (YggB), transmembrane region"/>
    <property type="match status" value="1"/>
</dbReference>
<dbReference type="Pfam" id="PF05552">
    <property type="entry name" value="MS_channel_1st_1"/>
    <property type="match status" value="1"/>
</dbReference>
<dbReference type="EMBL" id="AYSV01000072">
    <property type="protein sequence ID" value="ETD72225.1"/>
    <property type="molecule type" value="Genomic_DNA"/>
</dbReference>
<feature type="transmembrane region" description="Helical" evidence="7">
    <location>
        <begin position="88"/>
        <end position="116"/>
    </location>
</feature>
<dbReference type="Gene3D" id="3.30.70.100">
    <property type="match status" value="1"/>
</dbReference>
<dbReference type="Gene3D" id="2.30.30.60">
    <property type="match status" value="1"/>
</dbReference>
<dbReference type="PATRIC" id="fig|1414851.3.peg.1146"/>
<keyword evidence="7" id="KW-0813">Transport</keyword>
<dbReference type="AlphaFoldDB" id="V8G732"/>
<dbReference type="InterPro" id="IPR008910">
    <property type="entry name" value="MSC_TM_helix"/>
</dbReference>
<keyword evidence="5 7" id="KW-1133">Transmembrane helix</keyword>
<feature type="domain" description="Mechanosensitive ion channel transmembrane helices 2/3" evidence="10">
    <location>
        <begin position="70"/>
        <end position="103"/>
    </location>
</feature>
<dbReference type="PANTHER" id="PTHR30221">
    <property type="entry name" value="SMALL-CONDUCTANCE MECHANOSENSITIVE CHANNEL"/>
    <property type="match status" value="1"/>
</dbReference>
<dbReference type="InterPro" id="IPR023408">
    <property type="entry name" value="MscS_beta-dom_sf"/>
</dbReference>
<evidence type="ECO:0000256" key="3">
    <source>
        <dbReference type="ARBA" id="ARBA00022475"/>
    </source>
</evidence>
<evidence type="ECO:0000259" key="8">
    <source>
        <dbReference type="Pfam" id="PF00924"/>
    </source>
</evidence>
<gene>
    <name evidence="11" type="ORF">V757_05650</name>
</gene>
<feature type="transmembrane region" description="Helical" evidence="7">
    <location>
        <begin position="20"/>
        <end position="39"/>
    </location>
</feature>
<protein>
    <recommendedName>
        <fullName evidence="7">Small-conductance mechanosensitive channel</fullName>
    </recommendedName>
</protein>
<feature type="domain" description="Mechanosensitive ion channel MscS" evidence="8">
    <location>
        <begin position="105"/>
        <end position="173"/>
    </location>
</feature>
<dbReference type="Pfam" id="PF00924">
    <property type="entry name" value="MS_channel_2nd"/>
    <property type="match status" value="1"/>
</dbReference>
<evidence type="ECO:0000256" key="5">
    <source>
        <dbReference type="ARBA" id="ARBA00022989"/>
    </source>
</evidence>
<evidence type="ECO:0000256" key="2">
    <source>
        <dbReference type="ARBA" id="ARBA00008017"/>
    </source>
</evidence>
<dbReference type="InterPro" id="IPR006685">
    <property type="entry name" value="MscS_channel_2nd"/>
</dbReference>
<dbReference type="InterPro" id="IPR049278">
    <property type="entry name" value="MS_channel_C"/>
</dbReference>
<dbReference type="InterPro" id="IPR011014">
    <property type="entry name" value="MscS_channel_TM-2"/>
</dbReference>
<dbReference type="GO" id="GO:0005886">
    <property type="term" value="C:plasma membrane"/>
    <property type="evidence" value="ECO:0007669"/>
    <property type="project" value="UniProtKB-SubCell"/>
</dbReference>
<keyword evidence="7" id="KW-0407">Ion channel</keyword>
<dbReference type="PANTHER" id="PTHR30221:SF1">
    <property type="entry name" value="SMALL-CONDUCTANCE MECHANOSENSITIVE CHANNEL"/>
    <property type="match status" value="1"/>
</dbReference>
<evidence type="ECO:0000259" key="10">
    <source>
        <dbReference type="Pfam" id="PF21088"/>
    </source>
</evidence>
<comment type="caution">
    <text evidence="7">Lacks conserved residue(s) required for the propagation of feature annotation.</text>
</comment>
<dbReference type="SUPFAM" id="SSF50182">
    <property type="entry name" value="Sm-like ribonucleoproteins"/>
    <property type="match status" value="1"/>
</dbReference>
<proteinExistence type="inferred from homology"/>
<comment type="subunit">
    <text evidence="7">Homoheptamer.</text>
</comment>
<dbReference type="InterPro" id="IPR011066">
    <property type="entry name" value="MscS_channel_C_sf"/>
</dbReference>
<dbReference type="Pfam" id="PF21082">
    <property type="entry name" value="MS_channel_3rd"/>
    <property type="match status" value="1"/>
</dbReference>
<accession>V8G732</accession>
<dbReference type="Pfam" id="PF21088">
    <property type="entry name" value="MS_channel_1st"/>
    <property type="match status" value="1"/>
</dbReference>
<keyword evidence="4 7" id="KW-0812">Transmembrane</keyword>
<keyword evidence="7" id="KW-0997">Cell inner membrane</keyword>
<comment type="function">
    <text evidence="7">Mechanosensitive channel that participates in the regulation of osmotic pressure changes within the cell, opening in response to stretch forces in the membrane lipid bilayer, without the need for other proteins. Contributes to normal resistance to hypoosmotic shock. Forms an ion channel of 1.0 nanosiemens conductance with a slight preference for anions.</text>
</comment>
<dbReference type="GO" id="GO:0008381">
    <property type="term" value="F:mechanosensitive monoatomic ion channel activity"/>
    <property type="evidence" value="ECO:0007669"/>
    <property type="project" value="InterPro"/>
</dbReference>
<evidence type="ECO:0000256" key="4">
    <source>
        <dbReference type="ARBA" id="ARBA00022692"/>
    </source>
</evidence>
<evidence type="ECO:0000256" key="1">
    <source>
        <dbReference type="ARBA" id="ARBA00004651"/>
    </source>
</evidence>
<dbReference type="RefSeq" id="WP_023950609.1">
    <property type="nucleotide sequence ID" value="NZ_AYSV01000072.1"/>
</dbReference>
<dbReference type="InterPro" id="IPR049142">
    <property type="entry name" value="MS_channel_1st"/>
</dbReference>
<dbReference type="Proteomes" id="UP000018766">
    <property type="component" value="Unassembled WGS sequence"/>
</dbReference>
<keyword evidence="3" id="KW-1003">Cell membrane</keyword>